<keyword evidence="5" id="KW-0805">Transcription regulation</keyword>
<dbReference type="GO" id="GO:0046872">
    <property type="term" value="F:metal ion binding"/>
    <property type="evidence" value="ECO:0007669"/>
    <property type="project" value="UniProtKB-KW"/>
</dbReference>
<dbReference type="Pfam" id="PF00376">
    <property type="entry name" value="MerR"/>
    <property type="match status" value="1"/>
</dbReference>
<dbReference type="GO" id="GO:0051537">
    <property type="term" value="F:2 iron, 2 sulfur cluster binding"/>
    <property type="evidence" value="ECO:0007669"/>
    <property type="project" value="UniProtKB-KW"/>
</dbReference>
<evidence type="ECO:0000313" key="10">
    <source>
        <dbReference type="Proteomes" id="UP000288178"/>
    </source>
</evidence>
<evidence type="ECO:0000256" key="2">
    <source>
        <dbReference type="ARBA" id="ARBA00022723"/>
    </source>
</evidence>
<name>A0A437JYL7_9BURK</name>
<dbReference type="InterPro" id="IPR000551">
    <property type="entry name" value="MerR-type_HTH_dom"/>
</dbReference>
<dbReference type="Gene3D" id="1.10.1660.10">
    <property type="match status" value="1"/>
</dbReference>
<dbReference type="InterPro" id="IPR010211">
    <property type="entry name" value="Redox-sen_tscrpt-act_SoxR"/>
</dbReference>
<keyword evidence="4" id="KW-0411">Iron-sulfur</keyword>
<proteinExistence type="predicted"/>
<accession>A0A437JYL7</accession>
<evidence type="ECO:0000256" key="5">
    <source>
        <dbReference type="ARBA" id="ARBA00023015"/>
    </source>
</evidence>
<dbReference type="AlphaFoldDB" id="A0A437JYL7"/>
<comment type="caution">
    <text evidence="9">The sequence shown here is derived from an EMBL/GenBank/DDBJ whole genome shotgun (WGS) entry which is preliminary data.</text>
</comment>
<gene>
    <name evidence="9" type="primary">soxR</name>
    <name evidence="9" type="ORF">ENE75_10115</name>
</gene>
<reference evidence="9 10" key="1">
    <citation type="submission" date="2019-01" db="EMBL/GenBank/DDBJ databases">
        <authorList>
            <person name="Chen W.-M."/>
        </authorList>
    </citation>
    <scope>NUCLEOTIDE SEQUENCE [LARGE SCALE GENOMIC DNA]</scope>
    <source>
        <strain evidence="9 10">ICH-3</strain>
    </source>
</reference>
<evidence type="ECO:0000256" key="1">
    <source>
        <dbReference type="ARBA" id="ARBA00022714"/>
    </source>
</evidence>
<dbReference type="GO" id="GO:0003700">
    <property type="term" value="F:DNA-binding transcription factor activity"/>
    <property type="evidence" value="ECO:0007669"/>
    <property type="project" value="InterPro"/>
</dbReference>
<evidence type="ECO:0000259" key="8">
    <source>
        <dbReference type="PROSITE" id="PS50937"/>
    </source>
</evidence>
<dbReference type="PROSITE" id="PS50937">
    <property type="entry name" value="HTH_MERR_2"/>
    <property type="match status" value="1"/>
</dbReference>
<dbReference type="NCBIfam" id="TIGR01950">
    <property type="entry name" value="SoxR"/>
    <property type="match status" value="1"/>
</dbReference>
<dbReference type="OrthoDB" id="9802944at2"/>
<dbReference type="GO" id="GO:0006979">
    <property type="term" value="P:response to oxidative stress"/>
    <property type="evidence" value="ECO:0007669"/>
    <property type="project" value="InterPro"/>
</dbReference>
<organism evidence="9 10">
    <name type="scientific">Rubrivivax albus</name>
    <dbReference type="NCBI Taxonomy" id="2499835"/>
    <lineage>
        <taxon>Bacteria</taxon>
        <taxon>Pseudomonadati</taxon>
        <taxon>Pseudomonadota</taxon>
        <taxon>Betaproteobacteria</taxon>
        <taxon>Burkholderiales</taxon>
        <taxon>Sphaerotilaceae</taxon>
        <taxon>Rubrivivax</taxon>
    </lineage>
</organism>
<keyword evidence="2" id="KW-0479">Metal-binding</keyword>
<dbReference type="PRINTS" id="PR00040">
    <property type="entry name" value="HTHMERR"/>
</dbReference>
<dbReference type="Proteomes" id="UP000288178">
    <property type="component" value="Unassembled WGS sequence"/>
</dbReference>
<sequence length="154" mass="16652">MAETPTLTIAELATRSGVATSALRYYEAQGLLPAARTGGNQRRYPRSALRRVAVIRAARTMGVPLADVAAAFAALPAGRTPTAADWARLSRRWRASLDERIAVLTRLRDDLDGCIGCGCLSLQRCRLFNPGDRAALGGDGPRYLLPDRHEAPPR</sequence>
<dbReference type="PROSITE" id="PS00552">
    <property type="entry name" value="HTH_MERR_1"/>
    <property type="match status" value="1"/>
</dbReference>
<dbReference type="RefSeq" id="WP_128198128.1">
    <property type="nucleotide sequence ID" value="NZ_SACT01000002.1"/>
</dbReference>
<keyword evidence="1" id="KW-0001">2Fe-2S</keyword>
<protein>
    <submittedName>
        <fullName evidence="9">Redox-sensitive transcriptional activator SoxR</fullName>
    </submittedName>
</protein>
<dbReference type="InterPro" id="IPR009061">
    <property type="entry name" value="DNA-bd_dom_put_sf"/>
</dbReference>
<dbReference type="InterPro" id="IPR015358">
    <property type="entry name" value="Tscrpt_reg_MerR_DNA-bd"/>
</dbReference>
<evidence type="ECO:0000256" key="6">
    <source>
        <dbReference type="ARBA" id="ARBA00023125"/>
    </source>
</evidence>
<dbReference type="PANTHER" id="PTHR30204">
    <property type="entry name" value="REDOX-CYCLING DRUG-SENSING TRANSCRIPTIONAL ACTIVATOR SOXR"/>
    <property type="match status" value="1"/>
</dbReference>
<dbReference type="EMBL" id="SACT01000002">
    <property type="protein sequence ID" value="RVT52756.1"/>
    <property type="molecule type" value="Genomic_DNA"/>
</dbReference>
<keyword evidence="7" id="KW-0804">Transcription</keyword>
<dbReference type="Pfam" id="PF09278">
    <property type="entry name" value="MerR-DNA-bind"/>
    <property type="match status" value="1"/>
</dbReference>
<evidence type="ECO:0000256" key="3">
    <source>
        <dbReference type="ARBA" id="ARBA00023004"/>
    </source>
</evidence>
<feature type="domain" description="HTH merR-type" evidence="8">
    <location>
        <begin position="6"/>
        <end position="74"/>
    </location>
</feature>
<evidence type="ECO:0000313" key="9">
    <source>
        <dbReference type="EMBL" id="RVT52756.1"/>
    </source>
</evidence>
<dbReference type="PANTHER" id="PTHR30204:SF0">
    <property type="entry name" value="REDOX-SENSITIVE TRANSCRIPTIONAL ACTIVATOR SOXR"/>
    <property type="match status" value="1"/>
</dbReference>
<dbReference type="GO" id="GO:0003677">
    <property type="term" value="F:DNA binding"/>
    <property type="evidence" value="ECO:0007669"/>
    <property type="project" value="UniProtKB-KW"/>
</dbReference>
<evidence type="ECO:0000256" key="4">
    <source>
        <dbReference type="ARBA" id="ARBA00023014"/>
    </source>
</evidence>
<keyword evidence="10" id="KW-1185">Reference proteome</keyword>
<dbReference type="InterPro" id="IPR047057">
    <property type="entry name" value="MerR_fam"/>
</dbReference>
<evidence type="ECO:0000256" key="7">
    <source>
        <dbReference type="ARBA" id="ARBA00023163"/>
    </source>
</evidence>
<keyword evidence="6" id="KW-0238">DNA-binding</keyword>
<dbReference type="SUPFAM" id="SSF46955">
    <property type="entry name" value="Putative DNA-binding domain"/>
    <property type="match status" value="1"/>
</dbReference>
<dbReference type="SMART" id="SM00422">
    <property type="entry name" value="HTH_MERR"/>
    <property type="match status" value="1"/>
</dbReference>
<keyword evidence="3" id="KW-0408">Iron</keyword>